<dbReference type="Proteomes" id="UP000016932">
    <property type="component" value="Unassembled WGS sequence"/>
</dbReference>
<protein>
    <submittedName>
        <fullName evidence="2">Uncharacterized protein</fullName>
    </submittedName>
</protein>
<dbReference type="EMBL" id="KB446567">
    <property type="protein sequence ID" value="EME77190.1"/>
    <property type="molecule type" value="Genomic_DNA"/>
</dbReference>
<evidence type="ECO:0000313" key="3">
    <source>
        <dbReference type="Proteomes" id="UP000016932"/>
    </source>
</evidence>
<reference evidence="2 3" key="1">
    <citation type="journal article" date="2012" name="PLoS Pathog.">
        <title>Diverse lifestyles and strategies of plant pathogenesis encoded in the genomes of eighteen Dothideomycetes fungi.</title>
        <authorList>
            <person name="Ohm R.A."/>
            <person name="Feau N."/>
            <person name="Henrissat B."/>
            <person name="Schoch C.L."/>
            <person name="Horwitz B.A."/>
            <person name="Barry K.W."/>
            <person name="Condon B.J."/>
            <person name="Copeland A.C."/>
            <person name="Dhillon B."/>
            <person name="Glaser F."/>
            <person name="Hesse C.N."/>
            <person name="Kosti I."/>
            <person name="LaButti K."/>
            <person name="Lindquist E.A."/>
            <person name="Lucas S."/>
            <person name="Salamov A.A."/>
            <person name="Bradshaw R.E."/>
            <person name="Ciuffetti L."/>
            <person name="Hamelin R.C."/>
            <person name="Kema G.H.J."/>
            <person name="Lawrence C."/>
            <person name="Scott J.A."/>
            <person name="Spatafora J.W."/>
            <person name="Turgeon B.G."/>
            <person name="de Wit P.J.G.M."/>
            <person name="Zhong S."/>
            <person name="Goodwin S.B."/>
            <person name="Grigoriev I.V."/>
        </authorList>
    </citation>
    <scope>NUCLEOTIDE SEQUENCE [LARGE SCALE GENOMIC DNA]</scope>
    <source>
        <strain evidence="2 3">CIRAD86</strain>
    </source>
</reference>
<name>M2YH85_PSEFD</name>
<feature type="region of interest" description="Disordered" evidence="1">
    <location>
        <begin position="408"/>
        <end position="438"/>
    </location>
</feature>
<dbReference type="HOGENOM" id="CLU_363737_0_0_1"/>
<dbReference type="AlphaFoldDB" id="M2YH85"/>
<evidence type="ECO:0000256" key="1">
    <source>
        <dbReference type="SAM" id="MobiDB-lite"/>
    </source>
</evidence>
<dbReference type="KEGG" id="pfj:MYCFIDRAFT_180067"/>
<dbReference type="RefSeq" id="XP_007932237.1">
    <property type="nucleotide sequence ID" value="XM_007934046.1"/>
</dbReference>
<keyword evidence="3" id="KW-1185">Reference proteome</keyword>
<accession>M2YH85</accession>
<feature type="compositionally biased region" description="Basic and acidic residues" evidence="1">
    <location>
        <begin position="427"/>
        <end position="438"/>
    </location>
</feature>
<proteinExistence type="predicted"/>
<evidence type="ECO:0000313" key="2">
    <source>
        <dbReference type="EMBL" id="EME77190.1"/>
    </source>
</evidence>
<dbReference type="GeneID" id="19334283"/>
<dbReference type="VEuPathDB" id="FungiDB:MYCFIDRAFT_180067"/>
<organism evidence="2 3">
    <name type="scientific">Pseudocercospora fijiensis (strain CIRAD86)</name>
    <name type="common">Black leaf streak disease fungus</name>
    <name type="synonym">Mycosphaerella fijiensis</name>
    <dbReference type="NCBI Taxonomy" id="383855"/>
    <lineage>
        <taxon>Eukaryota</taxon>
        <taxon>Fungi</taxon>
        <taxon>Dikarya</taxon>
        <taxon>Ascomycota</taxon>
        <taxon>Pezizomycotina</taxon>
        <taxon>Dothideomycetes</taxon>
        <taxon>Dothideomycetidae</taxon>
        <taxon>Mycosphaerellales</taxon>
        <taxon>Mycosphaerellaceae</taxon>
        <taxon>Pseudocercospora</taxon>
    </lineage>
</organism>
<sequence>MVSFNLLPRHQKSQLEQAMVGIASCEEQKTIETSSSKPELLAMLRGRLSPDVVLVSRSQAQLCSARNESRRVQGQTACAQARTVNIVTAVARRDKKYRGFHNAYGGSGPAMHTPEASFRSGVAAWGVAPWIVVGLSLHHVLADQSNGTQAENASLKSLSISDELFGNASSELLRMVKLIEMKRQIRGRGDVIQQTSASDLQNQLIYEHLALNHAVALSAAKMQSSMFPGMSSSDVTVSSAAADDSHNGWRHRRIVHWGIIRHLKVFHRRKAAAVGYLNLEEKGQQSRTQATPGGDRLAKLAIVVPPVDLAVANSLSLTRCRQLAAALSLVRSVDLVVAISLETHQIHAAEGLLTAAQIAALQAEIASDTVPVPVDETSIDTYNAGFSGKALGDEEGGEALGNEEALGGEALGGEEGDKDAPSETNSEDDRPPARGKGKEWTPFQWRVCITQVRLGQGPLTEGYVASSYYAEQGIKLSQLRNSANSVFDSIALLHVNFGFKMRRQYSASMEMNAESASGAAHRSDIAVGQPLQGCLGQADESICAIKYVIRFERRGTNSISQQFPKPQVICSSFPVTITPSQDDVMSGKLLSRTHPQALLSLASDRNLSLPLRFSMIKTKTSDLYDKFDRKAAHLCTTQYLALIGVLKGTQYAYVYNIAGIPHIIGVRRLDVRGIRRIGKDNGKRKMRVRMPDQEGRCWTGVISGTSFGFHAFLDVFLVQNPAAYKQKAFRPLLIGEGVDNRVNTQMGHIGMVITRIGLDWQHWLAFRK</sequence>
<gene>
    <name evidence="2" type="ORF">MYCFIDRAFT_180067</name>
</gene>